<dbReference type="PROSITE" id="PS51505">
    <property type="entry name" value="SCA7"/>
    <property type="match status" value="1"/>
</dbReference>
<dbReference type="PANTHER" id="PTHR22600:SF26">
    <property type="entry name" value="BETA-N-ACETYLHEXOSAMINIDASE"/>
    <property type="match status" value="1"/>
</dbReference>
<accession>A0A9W7Y4S7</accession>
<feature type="compositionally biased region" description="Basic and acidic residues" evidence="6">
    <location>
        <begin position="444"/>
        <end position="495"/>
    </location>
</feature>
<evidence type="ECO:0000256" key="2">
    <source>
        <dbReference type="ARBA" id="ARBA00006285"/>
    </source>
</evidence>
<dbReference type="GO" id="GO:0004563">
    <property type="term" value="F:beta-N-acetylhexosaminidase activity"/>
    <property type="evidence" value="ECO:0007669"/>
    <property type="project" value="UniProtKB-EC"/>
</dbReference>
<evidence type="ECO:0000256" key="3">
    <source>
        <dbReference type="ARBA" id="ARBA00012663"/>
    </source>
</evidence>
<keyword evidence="8" id="KW-0413">Isomerase</keyword>
<dbReference type="Gene3D" id="6.10.140.1270">
    <property type="match status" value="1"/>
</dbReference>
<name>A0A9W7Y4S7_9FUNG</name>
<evidence type="ECO:0000256" key="1">
    <source>
        <dbReference type="ARBA" id="ARBA00001231"/>
    </source>
</evidence>
<evidence type="ECO:0000313" key="8">
    <source>
        <dbReference type="EMBL" id="KAJ1727652.1"/>
    </source>
</evidence>
<reference evidence="8" key="1">
    <citation type="submission" date="2022-07" db="EMBL/GenBank/DDBJ databases">
        <title>Phylogenomic reconstructions and comparative analyses of Kickxellomycotina fungi.</title>
        <authorList>
            <person name="Reynolds N.K."/>
            <person name="Stajich J.E."/>
            <person name="Barry K."/>
            <person name="Grigoriev I.V."/>
            <person name="Crous P."/>
            <person name="Smith M.E."/>
        </authorList>
    </citation>
    <scope>NUCLEOTIDE SEQUENCE</scope>
    <source>
        <strain evidence="8">BCRC 34381</strain>
    </source>
</reference>
<dbReference type="GO" id="GO:0016853">
    <property type="term" value="F:isomerase activity"/>
    <property type="evidence" value="ECO:0007669"/>
    <property type="project" value="UniProtKB-KW"/>
</dbReference>
<dbReference type="Gene3D" id="3.20.20.80">
    <property type="entry name" value="Glycosidases"/>
    <property type="match status" value="1"/>
</dbReference>
<evidence type="ECO:0000256" key="5">
    <source>
        <dbReference type="ARBA" id="ARBA00022801"/>
    </source>
</evidence>
<dbReference type="GO" id="GO:0005975">
    <property type="term" value="P:carbohydrate metabolic process"/>
    <property type="evidence" value="ECO:0007669"/>
    <property type="project" value="InterPro"/>
</dbReference>
<proteinExistence type="inferred from homology"/>
<dbReference type="OrthoDB" id="428480at2759"/>
<dbReference type="PANTHER" id="PTHR22600">
    <property type="entry name" value="BETA-HEXOSAMINIDASE"/>
    <property type="match status" value="1"/>
</dbReference>
<dbReference type="Pfam" id="PF08313">
    <property type="entry name" value="SCA7"/>
    <property type="match status" value="1"/>
</dbReference>
<evidence type="ECO:0000259" key="7">
    <source>
        <dbReference type="PROSITE" id="PS51505"/>
    </source>
</evidence>
<dbReference type="GO" id="GO:0016020">
    <property type="term" value="C:membrane"/>
    <property type="evidence" value="ECO:0007669"/>
    <property type="project" value="TreeGrafter"/>
</dbReference>
<dbReference type="InterPro" id="IPR025705">
    <property type="entry name" value="Beta_hexosaminidase_sua/sub"/>
</dbReference>
<feature type="region of interest" description="Disordered" evidence="6">
    <location>
        <begin position="392"/>
        <end position="500"/>
    </location>
</feature>
<dbReference type="GO" id="GO:0030203">
    <property type="term" value="P:glycosaminoglycan metabolic process"/>
    <property type="evidence" value="ECO:0007669"/>
    <property type="project" value="TreeGrafter"/>
</dbReference>
<dbReference type="SUPFAM" id="SSF51445">
    <property type="entry name" value="(Trans)glycosidases"/>
    <property type="match status" value="1"/>
</dbReference>
<keyword evidence="4" id="KW-0732">Signal</keyword>
<dbReference type="PRINTS" id="PR00738">
    <property type="entry name" value="GLHYDRLASE20"/>
</dbReference>
<dbReference type="Proteomes" id="UP001143981">
    <property type="component" value="Unassembled WGS sequence"/>
</dbReference>
<dbReference type="AlphaFoldDB" id="A0A9W7Y4S7"/>
<evidence type="ECO:0000256" key="4">
    <source>
        <dbReference type="ARBA" id="ARBA00022729"/>
    </source>
</evidence>
<keyword evidence="8" id="KW-0326">Glycosidase</keyword>
<keyword evidence="9" id="KW-1185">Reference proteome</keyword>
<comment type="caution">
    <text evidence="8">The sequence shown here is derived from an EMBL/GenBank/DDBJ whole genome shotgun (WGS) entry which is preliminary data.</text>
</comment>
<dbReference type="EMBL" id="JANBOI010001026">
    <property type="protein sequence ID" value="KAJ1727652.1"/>
    <property type="molecule type" value="Genomic_DNA"/>
</dbReference>
<evidence type="ECO:0000256" key="6">
    <source>
        <dbReference type="SAM" id="MobiDB-lite"/>
    </source>
</evidence>
<evidence type="ECO:0000313" key="9">
    <source>
        <dbReference type="Proteomes" id="UP001143981"/>
    </source>
</evidence>
<comment type="similarity">
    <text evidence="2">Belongs to the glycosyl hydrolase 20 family.</text>
</comment>
<dbReference type="EC" id="3.2.1.52" evidence="3"/>
<dbReference type="InterPro" id="IPR017853">
    <property type="entry name" value="GH"/>
</dbReference>
<keyword evidence="5 8" id="KW-0378">Hydrolase</keyword>
<dbReference type="InterPro" id="IPR015883">
    <property type="entry name" value="Glyco_hydro_20_cat"/>
</dbReference>
<feature type="domain" description="SCA7" evidence="7">
    <location>
        <begin position="494"/>
        <end position="561"/>
    </location>
</feature>
<dbReference type="Pfam" id="PF00728">
    <property type="entry name" value="Glyco_hydro_20"/>
    <property type="match status" value="1"/>
</dbReference>
<gene>
    <name evidence="8" type="primary">NAG1_4</name>
    <name evidence="8" type="ORF">LPJ61_004462</name>
</gene>
<dbReference type="InterPro" id="IPR013243">
    <property type="entry name" value="SCA7_dom"/>
</dbReference>
<comment type="catalytic activity">
    <reaction evidence="1">
        <text>Hydrolysis of terminal non-reducing N-acetyl-D-hexosamine residues in N-acetyl-beta-D-hexosaminides.</text>
        <dbReference type="EC" id="3.2.1.52"/>
    </reaction>
</comment>
<feature type="compositionally biased region" description="Basic and acidic residues" evidence="6">
    <location>
        <begin position="392"/>
        <end position="422"/>
    </location>
</feature>
<organism evidence="8 9">
    <name type="scientific">Coemansia biformis</name>
    <dbReference type="NCBI Taxonomy" id="1286918"/>
    <lineage>
        <taxon>Eukaryota</taxon>
        <taxon>Fungi</taxon>
        <taxon>Fungi incertae sedis</taxon>
        <taxon>Zoopagomycota</taxon>
        <taxon>Kickxellomycotina</taxon>
        <taxon>Kickxellomycetes</taxon>
        <taxon>Kickxellales</taxon>
        <taxon>Kickxellaceae</taxon>
        <taxon>Coemansia</taxon>
    </lineage>
</organism>
<protein>
    <recommendedName>
        <fullName evidence="3">beta-N-acetylhexosaminidase</fullName>
        <ecNumber evidence="3">3.2.1.52</ecNumber>
    </recommendedName>
</protein>
<feature type="non-terminal residue" evidence="8">
    <location>
        <position position="669"/>
    </location>
</feature>
<sequence>AYIGAHSNATVESLLADFYDKVHGAVATQKRTGMSWEETLFKSEYVPPKDTIIQTWIDEQSIPKTVALGYRSVASPASAYYLDCGHGAWLANYDGGSWCDPFKTWMHIYNFDPWANVTSSEQQKLIIGAEVALWSEQSDPLTLDSYLWPRAAAMAETSWSGKADASGHVRTTADVVQRLHDQRFRMVDRGIGAALRRGLAVGGHGSASGSGAAAGNSSGIGGGSSVGSSYMDSLTDDQVRTLRRRLETIRALEQETIELEALKEDRVRPVLQDLGVDGSASARALAEFKLASDWERVGPEAAEQFGPAPRLTWDMLKKAVAEEDKYQSKKNWSSTKGRGNRKAPVARRLDAEALKRLGVYPTQQFLALAQCDSCGRQVNAHFLKDHQERHCMVSSSKRDDKRAAVAKAKERVERDARKDAKHTGAVAAGVKRPAADLDDPEGEPEAKAVKMTKKERLRLEKEQREKERRERKEQQQMAKERKNREREEKRERELAKASQPLDLDRQCGVVSESGAAPCTRSLTCKSHSMAMKRAVRGRSNMFDALLQAHLAKSRSAAAARNAASRDAAAKSSNAAAVRNATAMALGGGGDGALDEAFFEESDHDCGSDSEAEMVIDSIRCSRGQPMAVRPALQPRRRHHYLRVRDLFYDALRPSMGSEAAAAIDALATI</sequence>